<gene>
    <name evidence="1" type="ORF">JR347_10890</name>
</gene>
<dbReference type="RefSeq" id="WP_205720635.1">
    <property type="nucleotide sequence ID" value="NZ_CP070608.1"/>
</dbReference>
<dbReference type="AlphaFoldDB" id="A0A974WFL3"/>
<dbReference type="InterPro" id="IPR015943">
    <property type="entry name" value="WD40/YVTN_repeat-like_dom_sf"/>
</dbReference>
<dbReference type="Proteomes" id="UP000662783">
    <property type="component" value="Chromosome"/>
</dbReference>
<keyword evidence="2" id="KW-1185">Reference proteome</keyword>
<dbReference type="EMBL" id="CP070608">
    <property type="protein sequence ID" value="QSE96122.1"/>
    <property type="molecule type" value="Genomic_DNA"/>
</dbReference>
<evidence type="ECO:0000313" key="1">
    <source>
        <dbReference type="EMBL" id="QSE96122.1"/>
    </source>
</evidence>
<proteinExistence type="predicted"/>
<dbReference type="KEGG" id="fuv:JR347_10890"/>
<accession>A0A974WFL3</accession>
<protein>
    <submittedName>
        <fullName evidence="1">Uncharacterized protein</fullName>
    </submittedName>
</protein>
<dbReference type="Gene3D" id="2.130.10.10">
    <property type="entry name" value="YVTN repeat-like/Quinoprotein amine dehydrogenase"/>
    <property type="match status" value="1"/>
</dbReference>
<name>A0A974WFL3_9BACT</name>
<dbReference type="SUPFAM" id="SSF69322">
    <property type="entry name" value="Tricorn protease domain 2"/>
    <property type="match status" value="1"/>
</dbReference>
<reference evidence="1" key="1">
    <citation type="submission" date="2021-02" db="EMBL/GenBank/DDBJ databases">
        <title>Fulvivirga sp. S481 isolated from sea water.</title>
        <authorList>
            <person name="Bae S.S."/>
            <person name="Baek K."/>
        </authorList>
    </citation>
    <scope>NUCLEOTIDE SEQUENCE</scope>
    <source>
        <strain evidence="1">S481</strain>
    </source>
</reference>
<sequence length="328" mass="38011">MMQKTNEISGVWRFISQLSGSSFSFLNSHKLLSIYEGGIKEELLKNRVEIAEAWRDGYLINETQFYSEGKIEPVFEENTLMVLIIDYEELLVKSIDYEKEEIKYGVFNFSLKDIKWLADFGGAQPRVLSKQRNLISTNDNEIKSYSLDKGNLWQQTFTDLTSAEKANLHSRVLSSDDKLFFGIDGNENRGIFVLDILTGTVLKKFDTESYEIFKNGDYIYTTKFQNVLCRINTKTLELEQWDCHKIVSENGFHSIHDHRCDVINGRFYFTQSIGDIKAKLGVLDWDKKELVYKYDFEPKNGAIGSIQVSETRMFVHTQDNILHIFSSI</sequence>
<evidence type="ECO:0000313" key="2">
    <source>
        <dbReference type="Proteomes" id="UP000662783"/>
    </source>
</evidence>
<organism evidence="1 2">
    <name type="scientific">Fulvivirga lutea</name>
    <dbReference type="NCBI Taxonomy" id="2810512"/>
    <lineage>
        <taxon>Bacteria</taxon>
        <taxon>Pseudomonadati</taxon>
        <taxon>Bacteroidota</taxon>
        <taxon>Cytophagia</taxon>
        <taxon>Cytophagales</taxon>
        <taxon>Fulvivirgaceae</taxon>
        <taxon>Fulvivirga</taxon>
    </lineage>
</organism>